<evidence type="ECO:0000256" key="1">
    <source>
        <dbReference type="SAM" id="MobiDB-lite"/>
    </source>
</evidence>
<name>A0AAV7PLL1_PLEWA</name>
<sequence>MGGRGQQSGDGARLIPSLRRGRHKSEVNACHLRAIRCPGVGEGLGAGPGSSRAPAVIAKCLDPAVGSGRGWRPAPVLGAWTSREAVEKRKMLGRAWSSGGRRSPAVAGRPQGA</sequence>
<dbReference type="AlphaFoldDB" id="A0AAV7PLL1"/>
<feature type="region of interest" description="Disordered" evidence="1">
    <location>
        <begin position="1"/>
        <end position="20"/>
    </location>
</feature>
<evidence type="ECO:0000313" key="3">
    <source>
        <dbReference type="Proteomes" id="UP001066276"/>
    </source>
</evidence>
<gene>
    <name evidence="2" type="ORF">NDU88_007499</name>
</gene>
<proteinExistence type="predicted"/>
<dbReference type="EMBL" id="JANPWB010000011">
    <property type="protein sequence ID" value="KAJ1129128.1"/>
    <property type="molecule type" value="Genomic_DNA"/>
</dbReference>
<organism evidence="2 3">
    <name type="scientific">Pleurodeles waltl</name>
    <name type="common">Iberian ribbed newt</name>
    <dbReference type="NCBI Taxonomy" id="8319"/>
    <lineage>
        <taxon>Eukaryota</taxon>
        <taxon>Metazoa</taxon>
        <taxon>Chordata</taxon>
        <taxon>Craniata</taxon>
        <taxon>Vertebrata</taxon>
        <taxon>Euteleostomi</taxon>
        <taxon>Amphibia</taxon>
        <taxon>Batrachia</taxon>
        <taxon>Caudata</taxon>
        <taxon>Salamandroidea</taxon>
        <taxon>Salamandridae</taxon>
        <taxon>Pleurodelinae</taxon>
        <taxon>Pleurodeles</taxon>
    </lineage>
</organism>
<comment type="caution">
    <text evidence="2">The sequence shown here is derived from an EMBL/GenBank/DDBJ whole genome shotgun (WGS) entry which is preliminary data.</text>
</comment>
<reference evidence="2" key="1">
    <citation type="journal article" date="2022" name="bioRxiv">
        <title>Sequencing and chromosome-scale assembly of the giantPleurodeles waltlgenome.</title>
        <authorList>
            <person name="Brown T."/>
            <person name="Elewa A."/>
            <person name="Iarovenko S."/>
            <person name="Subramanian E."/>
            <person name="Araus A.J."/>
            <person name="Petzold A."/>
            <person name="Susuki M."/>
            <person name="Suzuki K.-i.T."/>
            <person name="Hayashi T."/>
            <person name="Toyoda A."/>
            <person name="Oliveira C."/>
            <person name="Osipova E."/>
            <person name="Leigh N.D."/>
            <person name="Simon A."/>
            <person name="Yun M.H."/>
        </authorList>
    </citation>
    <scope>NUCLEOTIDE SEQUENCE</scope>
    <source>
        <strain evidence="2">20211129_DDA</strain>
        <tissue evidence="2">Liver</tissue>
    </source>
</reference>
<evidence type="ECO:0000313" key="2">
    <source>
        <dbReference type="EMBL" id="KAJ1129128.1"/>
    </source>
</evidence>
<dbReference type="Proteomes" id="UP001066276">
    <property type="component" value="Chromosome 7"/>
</dbReference>
<protein>
    <submittedName>
        <fullName evidence="2">Uncharacterized protein</fullName>
    </submittedName>
</protein>
<feature type="region of interest" description="Disordered" evidence="1">
    <location>
        <begin position="93"/>
        <end position="113"/>
    </location>
</feature>
<accession>A0AAV7PLL1</accession>
<keyword evidence="3" id="KW-1185">Reference proteome</keyword>